<dbReference type="Proteomes" id="UP000675881">
    <property type="component" value="Chromosome 5"/>
</dbReference>
<dbReference type="PANTHER" id="PTHR46481:SF10">
    <property type="entry name" value="ZINC FINGER BED DOMAIN-CONTAINING PROTEIN 39"/>
    <property type="match status" value="1"/>
</dbReference>
<dbReference type="OrthoDB" id="6378515at2759"/>
<evidence type="ECO:0000256" key="5">
    <source>
        <dbReference type="ARBA" id="ARBA00023242"/>
    </source>
</evidence>
<dbReference type="InterPro" id="IPR012337">
    <property type="entry name" value="RNaseH-like_sf"/>
</dbReference>
<evidence type="ECO:0000313" key="8">
    <source>
        <dbReference type="Proteomes" id="UP000675881"/>
    </source>
</evidence>
<dbReference type="GO" id="GO:0008270">
    <property type="term" value="F:zinc ion binding"/>
    <property type="evidence" value="ECO:0007669"/>
    <property type="project" value="UniProtKB-KW"/>
</dbReference>
<keyword evidence="5" id="KW-0539">Nucleus</keyword>
<keyword evidence="4" id="KW-0862">Zinc</keyword>
<evidence type="ECO:0000256" key="4">
    <source>
        <dbReference type="ARBA" id="ARBA00022833"/>
    </source>
</evidence>
<evidence type="ECO:0000256" key="1">
    <source>
        <dbReference type="ARBA" id="ARBA00004123"/>
    </source>
</evidence>
<dbReference type="GO" id="GO:0005634">
    <property type="term" value="C:nucleus"/>
    <property type="evidence" value="ECO:0007669"/>
    <property type="project" value="UniProtKB-SubCell"/>
</dbReference>
<proteinExistence type="predicted"/>
<evidence type="ECO:0000256" key="3">
    <source>
        <dbReference type="ARBA" id="ARBA00022771"/>
    </source>
</evidence>
<dbReference type="AlphaFoldDB" id="A0A7R8CWK3"/>
<protein>
    <submittedName>
        <fullName evidence="7">(salmon louse) hypothetical protein</fullName>
    </submittedName>
</protein>
<dbReference type="PANTHER" id="PTHR46481">
    <property type="entry name" value="ZINC FINGER BED DOMAIN-CONTAINING PROTEIN 4"/>
    <property type="match status" value="1"/>
</dbReference>
<feature type="domain" description="PiggyBac transposable element-derived protein" evidence="6">
    <location>
        <begin position="73"/>
        <end position="145"/>
    </location>
</feature>
<gene>
    <name evidence="7" type="ORF">LSAA_9530</name>
</gene>
<accession>A0A7R8CWK3</accession>
<evidence type="ECO:0000256" key="2">
    <source>
        <dbReference type="ARBA" id="ARBA00022723"/>
    </source>
</evidence>
<dbReference type="InterPro" id="IPR029526">
    <property type="entry name" value="PGBD"/>
</dbReference>
<evidence type="ECO:0000259" key="6">
    <source>
        <dbReference type="Pfam" id="PF13843"/>
    </source>
</evidence>
<keyword evidence="8" id="KW-1185">Reference proteome</keyword>
<comment type="subcellular location">
    <subcellularLocation>
        <location evidence="1">Nucleus</location>
    </subcellularLocation>
</comment>
<evidence type="ECO:0000313" key="7">
    <source>
        <dbReference type="EMBL" id="CAF2953740.1"/>
    </source>
</evidence>
<keyword evidence="3" id="KW-0863">Zinc-finger</keyword>
<dbReference type="Pfam" id="PF13843">
    <property type="entry name" value="DDE_Tnp_1_7"/>
    <property type="match status" value="1"/>
</dbReference>
<reference evidence="7" key="1">
    <citation type="submission" date="2021-02" db="EMBL/GenBank/DDBJ databases">
        <authorList>
            <person name="Bekaert M."/>
        </authorList>
    </citation>
    <scope>NUCLEOTIDE SEQUENCE</scope>
    <source>
        <strain evidence="7">IoA-00</strain>
    </source>
</reference>
<dbReference type="SUPFAM" id="SSF53098">
    <property type="entry name" value="Ribonuclease H-like"/>
    <property type="match status" value="1"/>
</dbReference>
<keyword evidence="2" id="KW-0479">Metal-binding</keyword>
<name>A0A7R8CWK3_LEPSM</name>
<dbReference type="InterPro" id="IPR052035">
    <property type="entry name" value="ZnF_BED_domain_contain"/>
</dbReference>
<dbReference type="EMBL" id="HG994584">
    <property type="protein sequence ID" value="CAF2953740.1"/>
    <property type="molecule type" value="Genomic_DNA"/>
</dbReference>
<sequence length="243" mass="27646">MRLNTDEIIEILDRLDSNNDIIMGFPDVNDLSDGDSDKSDEEAIGDSDRLSRLLLQAPAHIEQDEDVDEMEENIPSVSKKAYTKTELKVFIGGLLLFVTCPLPNKRKYWSSEDNAPKLLANSMRRDRFIDILHNIHFHDNTLETNDRAIDACVSDNTTNIKKAIQIIGWPLLFCLAHTMNLIVSKGLAEIKSTIDKVKLIVEYVRRSTVALDKLKVTQKQMGLSESRLMQDYPTRSNGTFYML</sequence>
<organism evidence="7 8">
    <name type="scientific">Lepeophtheirus salmonis</name>
    <name type="common">Salmon louse</name>
    <name type="synonym">Caligus salmonis</name>
    <dbReference type="NCBI Taxonomy" id="72036"/>
    <lineage>
        <taxon>Eukaryota</taxon>
        <taxon>Metazoa</taxon>
        <taxon>Ecdysozoa</taxon>
        <taxon>Arthropoda</taxon>
        <taxon>Crustacea</taxon>
        <taxon>Multicrustacea</taxon>
        <taxon>Hexanauplia</taxon>
        <taxon>Copepoda</taxon>
        <taxon>Siphonostomatoida</taxon>
        <taxon>Caligidae</taxon>
        <taxon>Lepeophtheirus</taxon>
    </lineage>
</organism>